<sequence length="110" mass="12536">MQRYEGRIRDTPRQPRFRGTTKDEDLQIVGAVVEQPKTTVREVQNNRGLNHVSATAINPSLRSSRTAVRKALMLVENKVKQLKFAEDHGNWAASDWKRVVFTDQSMITTG</sequence>
<evidence type="ECO:0008006" key="4">
    <source>
        <dbReference type="Google" id="ProtNLM"/>
    </source>
</evidence>
<feature type="compositionally biased region" description="Basic and acidic residues" evidence="1">
    <location>
        <begin position="1"/>
        <end position="13"/>
    </location>
</feature>
<dbReference type="Proteomes" id="UP000821866">
    <property type="component" value="Chromosome 1"/>
</dbReference>
<accession>A0A9J6F8J4</accession>
<gene>
    <name evidence="2" type="ORF">HPB51_025526</name>
</gene>
<feature type="region of interest" description="Disordered" evidence="1">
    <location>
        <begin position="1"/>
        <end position="22"/>
    </location>
</feature>
<evidence type="ECO:0000313" key="2">
    <source>
        <dbReference type="EMBL" id="KAH8042694.1"/>
    </source>
</evidence>
<dbReference type="EMBL" id="JABSTU010000001">
    <property type="protein sequence ID" value="KAH8042694.1"/>
    <property type="molecule type" value="Genomic_DNA"/>
</dbReference>
<comment type="caution">
    <text evidence="2">The sequence shown here is derived from an EMBL/GenBank/DDBJ whole genome shotgun (WGS) entry which is preliminary data.</text>
</comment>
<proteinExistence type="predicted"/>
<keyword evidence="3" id="KW-1185">Reference proteome</keyword>
<evidence type="ECO:0000313" key="3">
    <source>
        <dbReference type="Proteomes" id="UP000821866"/>
    </source>
</evidence>
<organism evidence="2 3">
    <name type="scientific">Rhipicephalus microplus</name>
    <name type="common">Cattle tick</name>
    <name type="synonym">Boophilus microplus</name>
    <dbReference type="NCBI Taxonomy" id="6941"/>
    <lineage>
        <taxon>Eukaryota</taxon>
        <taxon>Metazoa</taxon>
        <taxon>Ecdysozoa</taxon>
        <taxon>Arthropoda</taxon>
        <taxon>Chelicerata</taxon>
        <taxon>Arachnida</taxon>
        <taxon>Acari</taxon>
        <taxon>Parasitiformes</taxon>
        <taxon>Ixodida</taxon>
        <taxon>Ixodoidea</taxon>
        <taxon>Ixodidae</taxon>
        <taxon>Rhipicephalinae</taxon>
        <taxon>Rhipicephalus</taxon>
        <taxon>Boophilus</taxon>
    </lineage>
</organism>
<evidence type="ECO:0000256" key="1">
    <source>
        <dbReference type="SAM" id="MobiDB-lite"/>
    </source>
</evidence>
<name>A0A9J6F8J4_RHIMP</name>
<dbReference type="AlphaFoldDB" id="A0A9J6F8J4"/>
<reference evidence="2" key="1">
    <citation type="journal article" date="2020" name="Cell">
        <title>Large-Scale Comparative Analyses of Tick Genomes Elucidate Their Genetic Diversity and Vector Capacities.</title>
        <authorList>
            <consortium name="Tick Genome and Microbiome Consortium (TIGMIC)"/>
            <person name="Jia N."/>
            <person name="Wang J."/>
            <person name="Shi W."/>
            <person name="Du L."/>
            <person name="Sun Y."/>
            <person name="Zhan W."/>
            <person name="Jiang J.F."/>
            <person name="Wang Q."/>
            <person name="Zhang B."/>
            <person name="Ji P."/>
            <person name="Bell-Sakyi L."/>
            <person name="Cui X.M."/>
            <person name="Yuan T.T."/>
            <person name="Jiang B.G."/>
            <person name="Yang W.F."/>
            <person name="Lam T.T."/>
            <person name="Chang Q.C."/>
            <person name="Ding S.J."/>
            <person name="Wang X.J."/>
            <person name="Zhu J.G."/>
            <person name="Ruan X.D."/>
            <person name="Zhao L."/>
            <person name="Wei J.T."/>
            <person name="Ye R.Z."/>
            <person name="Que T.C."/>
            <person name="Du C.H."/>
            <person name="Zhou Y.H."/>
            <person name="Cheng J.X."/>
            <person name="Dai P.F."/>
            <person name="Guo W.B."/>
            <person name="Han X.H."/>
            <person name="Huang E.J."/>
            <person name="Li L.F."/>
            <person name="Wei W."/>
            <person name="Gao Y.C."/>
            <person name="Liu J.Z."/>
            <person name="Shao H.Z."/>
            <person name="Wang X."/>
            <person name="Wang C.C."/>
            <person name="Yang T.C."/>
            <person name="Huo Q.B."/>
            <person name="Li W."/>
            <person name="Chen H.Y."/>
            <person name="Chen S.E."/>
            <person name="Zhou L.G."/>
            <person name="Ni X.B."/>
            <person name="Tian J.H."/>
            <person name="Sheng Y."/>
            <person name="Liu T."/>
            <person name="Pan Y.S."/>
            <person name="Xia L.Y."/>
            <person name="Li J."/>
            <person name="Zhao F."/>
            <person name="Cao W.C."/>
        </authorList>
    </citation>
    <scope>NUCLEOTIDE SEQUENCE</scope>
    <source>
        <strain evidence="2">Rmic-2018</strain>
    </source>
</reference>
<reference evidence="2" key="2">
    <citation type="submission" date="2021-09" db="EMBL/GenBank/DDBJ databases">
        <authorList>
            <person name="Jia N."/>
            <person name="Wang J."/>
            <person name="Shi W."/>
            <person name="Du L."/>
            <person name="Sun Y."/>
            <person name="Zhan W."/>
            <person name="Jiang J."/>
            <person name="Wang Q."/>
            <person name="Zhang B."/>
            <person name="Ji P."/>
            <person name="Sakyi L.B."/>
            <person name="Cui X."/>
            <person name="Yuan T."/>
            <person name="Jiang B."/>
            <person name="Yang W."/>
            <person name="Lam T.T.-Y."/>
            <person name="Chang Q."/>
            <person name="Ding S."/>
            <person name="Wang X."/>
            <person name="Zhu J."/>
            <person name="Ruan X."/>
            <person name="Zhao L."/>
            <person name="Wei J."/>
            <person name="Que T."/>
            <person name="Du C."/>
            <person name="Cheng J."/>
            <person name="Dai P."/>
            <person name="Han X."/>
            <person name="Huang E."/>
            <person name="Gao Y."/>
            <person name="Liu J."/>
            <person name="Shao H."/>
            <person name="Ye R."/>
            <person name="Li L."/>
            <person name="Wei W."/>
            <person name="Wang X."/>
            <person name="Wang C."/>
            <person name="Huo Q."/>
            <person name="Li W."/>
            <person name="Guo W."/>
            <person name="Chen H."/>
            <person name="Chen S."/>
            <person name="Zhou L."/>
            <person name="Zhou L."/>
            <person name="Ni X."/>
            <person name="Tian J."/>
            <person name="Zhou Y."/>
            <person name="Sheng Y."/>
            <person name="Liu T."/>
            <person name="Pan Y."/>
            <person name="Xia L."/>
            <person name="Li J."/>
            <person name="Zhao F."/>
            <person name="Cao W."/>
        </authorList>
    </citation>
    <scope>NUCLEOTIDE SEQUENCE</scope>
    <source>
        <strain evidence="2">Rmic-2018</strain>
        <tissue evidence="2">Larvae</tissue>
    </source>
</reference>
<protein>
    <recommendedName>
        <fullName evidence="4">Transposase Tc1-like domain-containing protein</fullName>
    </recommendedName>
</protein>